<sequence length="67" mass="7422">MIRPRRAAQGFGGDSRRRPDQRAARKVGQTQPTPIPHNCNEMDSYAQGSYQPQPQGYGAPRACYNCG</sequence>
<evidence type="ECO:0000313" key="2">
    <source>
        <dbReference type="EMBL" id="GAO46292.1"/>
    </source>
</evidence>
<name>A0A0E9N8R8_SAICN</name>
<reference evidence="2 3" key="1">
    <citation type="journal article" date="2011" name="J. Gen. Appl. Microbiol.">
        <title>Draft genome sequencing of the enigmatic yeast Saitoella complicata.</title>
        <authorList>
            <person name="Nishida H."/>
            <person name="Hamamoto M."/>
            <person name="Sugiyama J."/>
        </authorList>
    </citation>
    <scope>NUCLEOTIDE SEQUENCE [LARGE SCALE GENOMIC DNA]</scope>
    <source>
        <strain evidence="2 3">NRRL Y-17804</strain>
    </source>
</reference>
<keyword evidence="3" id="KW-1185">Reference proteome</keyword>
<proteinExistence type="predicted"/>
<protein>
    <submittedName>
        <fullName evidence="2">Uncharacterized protein</fullName>
    </submittedName>
</protein>
<dbReference type="EMBL" id="BACD03000003">
    <property type="protein sequence ID" value="GAO46292.1"/>
    <property type="molecule type" value="Genomic_DNA"/>
</dbReference>
<dbReference type="AlphaFoldDB" id="A0A0E9N8R8"/>
<dbReference type="Proteomes" id="UP000033140">
    <property type="component" value="Unassembled WGS sequence"/>
</dbReference>
<feature type="compositionally biased region" description="Low complexity" evidence="1">
    <location>
        <begin position="44"/>
        <end position="57"/>
    </location>
</feature>
<gene>
    <name evidence="2" type="ORF">G7K_0524-t1</name>
</gene>
<feature type="region of interest" description="Disordered" evidence="1">
    <location>
        <begin position="1"/>
        <end position="57"/>
    </location>
</feature>
<reference evidence="2 3" key="3">
    <citation type="journal article" date="2015" name="Genome Announc.">
        <title>Draft Genome Sequence of the Archiascomycetous Yeast Saitoella complicata.</title>
        <authorList>
            <person name="Yamauchi K."/>
            <person name="Kondo S."/>
            <person name="Hamamoto M."/>
            <person name="Takahashi Y."/>
            <person name="Ogura Y."/>
            <person name="Hayashi T."/>
            <person name="Nishida H."/>
        </authorList>
    </citation>
    <scope>NUCLEOTIDE SEQUENCE [LARGE SCALE GENOMIC DNA]</scope>
    <source>
        <strain evidence="2 3">NRRL Y-17804</strain>
    </source>
</reference>
<comment type="caution">
    <text evidence="2">The sequence shown here is derived from an EMBL/GenBank/DDBJ whole genome shotgun (WGS) entry which is preliminary data.</text>
</comment>
<organism evidence="2 3">
    <name type="scientific">Saitoella complicata (strain BCRC 22490 / CBS 7301 / JCM 7358 / NBRC 10748 / NRRL Y-17804)</name>
    <dbReference type="NCBI Taxonomy" id="698492"/>
    <lineage>
        <taxon>Eukaryota</taxon>
        <taxon>Fungi</taxon>
        <taxon>Dikarya</taxon>
        <taxon>Ascomycota</taxon>
        <taxon>Taphrinomycotina</taxon>
        <taxon>Taphrinomycotina incertae sedis</taxon>
        <taxon>Saitoella</taxon>
    </lineage>
</organism>
<evidence type="ECO:0000313" key="3">
    <source>
        <dbReference type="Proteomes" id="UP000033140"/>
    </source>
</evidence>
<reference evidence="2 3" key="2">
    <citation type="journal article" date="2014" name="J. Gen. Appl. Microbiol.">
        <title>The early diverging ascomycetous budding yeast Saitoella complicata has three histone deacetylases belonging to the Clr6, Hos2, and Rpd3 lineages.</title>
        <authorList>
            <person name="Nishida H."/>
            <person name="Matsumoto T."/>
            <person name="Kondo S."/>
            <person name="Hamamoto M."/>
            <person name="Yoshikawa H."/>
        </authorList>
    </citation>
    <scope>NUCLEOTIDE SEQUENCE [LARGE SCALE GENOMIC DNA]</scope>
    <source>
        <strain evidence="2 3">NRRL Y-17804</strain>
    </source>
</reference>
<accession>A0A0E9N8R8</accession>
<evidence type="ECO:0000256" key="1">
    <source>
        <dbReference type="SAM" id="MobiDB-lite"/>
    </source>
</evidence>
<feature type="compositionally biased region" description="Basic and acidic residues" evidence="1">
    <location>
        <begin position="14"/>
        <end position="23"/>
    </location>
</feature>